<dbReference type="EC" id="2.7.-.-" evidence="4"/>
<dbReference type="Pfam" id="PF03770">
    <property type="entry name" value="IPK"/>
    <property type="match status" value="1"/>
</dbReference>
<feature type="region of interest" description="Disordered" evidence="5">
    <location>
        <begin position="414"/>
        <end position="440"/>
    </location>
</feature>
<keyword evidence="3 4" id="KW-0418">Kinase</keyword>
<sequence>MASTGHAAAGPPGTVGPSQLTPAADNTVGASQTSLDAFDDRLAQLDNAKMAAILSRPTVKAVRSEPVLRAVQCSSTTSLDMVGKSLSNSDLSSCDEDDLREPTIGMRNGLSRAQSDRARRAWRKVISLAKILIHYSTRYSHQVAGHKDAFLHPQQGILCKRTTTLERDALMLLMSDCMREFVPRFDREITYGGETYVQMEDLLASFVRPSLMDIKMGKRTFLESEVTKLDKRSDLLEKMREIDPNEPTPEEIDSGGITKLRYMQFREQQSSSASLGFRVEGIKLADRKADTNFKTVKTEQDVADVFRHYLSLLPERHRSEFTARLELIRQRIESSEFFKMHEVVGSSLLFVYDHSGKVGLWLIDFAKTNRSRKPLTHRQPWNLGNQEDGYLCGLDTLIRVWREVDSSSHISASAAAPTTSIPPPSAATVAPVPATANGVH</sequence>
<evidence type="ECO:0000256" key="3">
    <source>
        <dbReference type="ARBA" id="ARBA00022777"/>
    </source>
</evidence>
<dbReference type="Proteomes" id="UP000008743">
    <property type="component" value="Unassembled WGS sequence"/>
</dbReference>
<comment type="similarity">
    <text evidence="1 4">Belongs to the inositol phosphokinase (IPK) family.</text>
</comment>
<dbReference type="SUPFAM" id="SSF56104">
    <property type="entry name" value="SAICAR synthase-like"/>
    <property type="match status" value="1"/>
</dbReference>
<name>A0A0D2UJZ9_CAPO3</name>
<evidence type="ECO:0000313" key="7">
    <source>
        <dbReference type="Proteomes" id="UP000008743"/>
    </source>
</evidence>
<dbReference type="AlphaFoldDB" id="A0A0D2UJZ9"/>
<dbReference type="Gene3D" id="3.30.470.160">
    <property type="entry name" value="Inositol polyphosphate kinase"/>
    <property type="match status" value="1"/>
</dbReference>
<protein>
    <recommendedName>
        <fullName evidence="4">Kinase</fullName>
        <ecNumber evidence="4">2.7.-.-</ecNumber>
    </recommendedName>
</protein>
<dbReference type="GO" id="GO:0005737">
    <property type="term" value="C:cytoplasm"/>
    <property type="evidence" value="ECO:0007669"/>
    <property type="project" value="TreeGrafter"/>
</dbReference>
<dbReference type="OrthoDB" id="338650at2759"/>
<dbReference type="EMBL" id="KE346369">
    <property type="protein sequence ID" value="KJE95431.1"/>
    <property type="molecule type" value="Genomic_DNA"/>
</dbReference>
<dbReference type="GO" id="GO:0032958">
    <property type="term" value="P:inositol phosphate biosynthetic process"/>
    <property type="evidence" value="ECO:0007669"/>
    <property type="project" value="InterPro"/>
</dbReference>
<evidence type="ECO:0000256" key="1">
    <source>
        <dbReference type="ARBA" id="ARBA00007374"/>
    </source>
</evidence>
<dbReference type="GO" id="GO:0005634">
    <property type="term" value="C:nucleus"/>
    <property type="evidence" value="ECO:0007669"/>
    <property type="project" value="TreeGrafter"/>
</dbReference>
<dbReference type="InParanoid" id="A0A0D2UJZ9"/>
<feature type="compositionally biased region" description="Low complexity" evidence="5">
    <location>
        <begin position="426"/>
        <end position="440"/>
    </location>
</feature>
<dbReference type="GO" id="GO:0000828">
    <property type="term" value="F:inositol hexakisphosphate kinase activity"/>
    <property type="evidence" value="ECO:0007669"/>
    <property type="project" value="TreeGrafter"/>
</dbReference>
<dbReference type="GO" id="GO:0046854">
    <property type="term" value="P:phosphatidylinositol phosphate biosynthetic process"/>
    <property type="evidence" value="ECO:0007669"/>
    <property type="project" value="TreeGrafter"/>
</dbReference>
<evidence type="ECO:0000313" key="6">
    <source>
        <dbReference type="EMBL" id="KJE95431.1"/>
    </source>
</evidence>
<gene>
    <name evidence="6" type="ORF">CAOG_005886</name>
</gene>
<organism evidence="6 7">
    <name type="scientific">Capsaspora owczarzaki (strain ATCC 30864)</name>
    <dbReference type="NCBI Taxonomy" id="595528"/>
    <lineage>
        <taxon>Eukaryota</taxon>
        <taxon>Filasterea</taxon>
        <taxon>Capsaspora</taxon>
    </lineage>
</organism>
<evidence type="ECO:0000256" key="2">
    <source>
        <dbReference type="ARBA" id="ARBA00022679"/>
    </source>
</evidence>
<dbReference type="PhylomeDB" id="A0A0D2UJZ9"/>
<dbReference type="PANTHER" id="PTHR12400">
    <property type="entry name" value="INOSITOL POLYPHOSPHATE KINASE"/>
    <property type="match status" value="1"/>
</dbReference>
<dbReference type="InterPro" id="IPR005522">
    <property type="entry name" value="IPK"/>
</dbReference>
<dbReference type="PANTHER" id="PTHR12400:SF26">
    <property type="entry name" value="KINASE"/>
    <property type="match status" value="1"/>
</dbReference>
<keyword evidence="2 4" id="KW-0808">Transferase</keyword>
<dbReference type="STRING" id="595528.A0A0D2UJZ9"/>
<accession>A0A0D2UJZ9</accession>
<dbReference type="RefSeq" id="XP_004345476.1">
    <property type="nucleotide sequence ID" value="XM_004345426.2"/>
</dbReference>
<keyword evidence="7" id="KW-1185">Reference proteome</keyword>
<feature type="region of interest" description="Disordered" evidence="5">
    <location>
        <begin position="1"/>
        <end position="28"/>
    </location>
</feature>
<evidence type="ECO:0000256" key="4">
    <source>
        <dbReference type="RuleBase" id="RU363090"/>
    </source>
</evidence>
<dbReference type="eggNOG" id="KOG1621">
    <property type="taxonomic scope" value="Eukaryota"/>
</dbReference>
<reference evidence="7" key="1">
    <citation type="submission" date="2011-02" db="EMBL/GenBank/DDBJ databases">
        <title>The Genome Sequence of Capsaspora owczarzaki ATCC 30864.</title>
        <authorList>
            <person name="Russ C."/>
            <person name="Cuomo C."/>
            <person name="Burger G."/>
            <person name="Gray M.W."/>
            <person name="Holland P.W.H."/>
            <person name="King N."/>
            <person name="Lang F.B.F."/>
            <person name="Roger A.J."/>
            <person name="Ruiz-Trillo I."/>
            <person name="Young S.K."/>
            <person name="Zeng Q."/>
            <person name="Gargeya S."/>
            <person name="Alvarado L."/>
            <person name="Berlin A."/>
            <person name="Chapman S.B."/>
            <person name="Chen Z."/>
            <person name="Freedman E."/>
            <person name="Gellesch M."/>
            <person name="Goldberg J."/>
            <person name="Griggs A."/>
            <person name="Gujja S."/>
            <person name="Heilman E."/>
            <person name="Heiman D."/>
            <person name="Howarth C."/>
            <person name="Mehta T."/>
            <person name="Neiman D."/>
            <person name="Pearson M."/>
            <person name="Roberts A."/>
            <person name="Saif S."/>
            <person name="Shea T."/>
            <person name="Shenoy N."/>
            <person name="Sisk P."/>
            <person name="Stolte C."/>
            <person name="Sykes S."/>
            <person name="White J."/>
            <person name="Yandava C."/>
            <person name="Haas B."/>
            <person name="Nusbaum C."/>
            <person name="Birren B."/>
        </authorList>
    </citation>
    <scope>NUCLEOTIDE SEQUENCE</scope>
    <source>
        <strain evidence="7">ATCC 30864</strain>
    </source>
</reference>
<dbReference type="InterPro" id="IPR038286">
    <property type="entry name" value="IPK_sf"/>
</dbReference>
<proteinExistence type="inferred from homology"/>
<evidence type="ECO:0000256" key="5">
    <source>
        <dbReference type="SAM" id="MobiDB-lite"/>
    </source>
</evidence>